<sequence>MRRPALLAVVLAVLTLSAPVAAAVPGSAPAATSTDSAVDSTQNSAPDDPESDVLGWENGYWYNESVDVDPSDGLNDEELDTVVARAMARVEEVRGLEFERSVPVEIYTREELQAEAGQGTANTSENARLHQNVKYEATFMVGESTDAVAVQQSNQGATVGGYYSPSQERIVVVSENAESPQLNEVTLSQELFHALQDQKFDLTSYNQSTREKHNAIDGIVEGDGNYVDYLYQQRCELPADDADAWGECLTDTPAPGSNGSAAGGSSDINLGLYLTIYQPYSDGPAFVRSLHENGGWDAVNAVYENPPASTEQTIHPEKYGEDAPSEVSIEDRSDERWNVLELEGGLDYAEFGEAGLAAMFIYPTYASQGQGGLLSPQQFLNINEQGTGADSFDPLNYDQSWSNGWDGDKLLPYVASDAGTNETGYVWKMQWDSPAEAEEFREGYEQLLGFHGATQVGQDTYVVEDGEFADAFHVAVEGDTTTIVNAPTVEDLSGVDGNVSVQEIQNGTDAGTGTDGSTGTDGTNTTGDDVDSTTDSSSGFGPGFGVVVALVALLAVALLARRS</sequence>
<dbReference type="InterPro" id="IPR026371">
    <property type="entry name" value="PGF_CTERM"/>
</dbReference>
<keyword evidence="3" id="KW-0472">Membrane</keyword>
<accession>A0ABD6AVV4</accession>
<dbReference type="RefSeq" id="WP_250872956.1">
    <property type="nucleotide sequence ID" value="NZ_JALXFV010000003.1"/>
</dbReference>
<feature type="domain" description="PGF-CTERM archaeal protein-sorting signal" evidence="4">
    <location>
        <begin position="542"/>
        <end position="562"/>
    </location>
</feature>
<dbReference type="NCBIfam" id="NF038145">
    <property type="entry name" value="Hvo_1808_fam"/>
    <property type="match status" value="1"/>
</dbReference>
<dbReference type="EMBL" id="JBHUDC010000003">
    <property type="protein sequence ID" value="MFD1512984.1"/>
    <property type="molecule type" value="Genomic_DNA"/>
</dbReference>
<feature type="region of interest" description="Disordered" evidence="2">
    <location>
        <begin position="26"/>
        <end position="53"/>
    </location>
</feature>
<evidence type="ECO:0000259" key="4">
    <source>
        <dbReference type="Pfam" id="PF18204"/>
    </source>
</evidence>
<dbReference type="AlphaFoldDB" id="A0ABD6AVV4"/>
<organism evidence="5 6">
    <name type="scientific">Halomarina rubra</name>
    <dbReference type="NCBI Taxonomy" id="2071873"/>
    <lineage>
        <taxon>Archaea</taxon>
        <taxon>Methanobacteriati</taxon>
        <taxon>Methanobacteriota</taxon>
        <taxon>Stenosarchaea group</taxon>
        <taxon>Halobacteria</taxon>
        <taxon>Halobacteriales</taxon>
        <taxon>Natronomonadaceae</taxon>
        <taxon>Halomarina</taxon>
    </lineage>
</organism>
<keyword evidence="1" id="KW-0732">Signal</keyword>
<evidence type="ECO:0000256" key="1">
    <source>
        <dbReference type="ARBA" id="ARBA00022729"/>
    </source>
</evidence>
<dbReference type="GO" id="GO:0030115">
    <property type="term" value="C:S-layer"/>
    <property type="evidence" value="ECO:0007669"/>
    <property type="project" value="UniProtKB-SubCell"/>
</dbReference>
<reference evidence="5 6" key="1">
    <citation type="journal article" date="2019" name="Int. J. Syst. Evol. Microbiol.">
        <title>The Global Catalogue of Microorganisms (GCM) 10K type strain sequencing project: providing services to taxonomists for standard genome sequencing and annotation.</title>
        <authorList>
            <consortium name="The Broad Institute Genomics Platform"/>
            <consortium name="The Broad Institute Genome Sequencing Center for Infectious Disease"/>
            <person name="Wu L."/>
            <person name="Ma J."/>
        </authorList>
    </citation>
    <scope>NUCLEOTIDE SEQUENCE [LARGE SCALE GENOMIC DNA]</scope>
    <source>
        <strain evidence="5 6">CGMCC 1.12563</strain>
    </source>
</reference>
<feature type="compositionally biased region" description="Polar residues" evidence="2">
    <location>
        <begin position="35"/>
        <end position="45"/>
    </location>
</feature>
<dbReference type="Pfam" id="PF18204">
    <property type="entry name" value="PGF-CTERM"/>
    <property type="match status" value="1"/>
</dbReference>
<feature type="transmembrane region" description="Helical" evidence="3">
    <location>
        <begin position="540"/>
        <end position="560"/>
    </location>
</feature>
<keyword evidence="3" id="KW-0812">Transmembrane</keyword>
<evidence type="ECO:0000313" key="5">
    <source>
        <dbReference type="EMBL" id="MFD1512984.1"/>
    </source>
</evidence>
<feature type="compositionally biased region" description="Low complexity" evidence="2">
    <location>
        <begin position="507"/>
        <end position="537"/>
    </location>
</feature>
<evidence type="ECO:0000313" key="6">
    <source>
        <dbReference type="Proteomes" id="UP001597187"/>
    </source>
</evidence>
<dbReference type="NCBIfam" id="TIGR04126">
    <property type="entry name" value="PGF_CTERM"/>
    <property type="match status" value="1"/>
</dbReference>
<gene>
    <name evidence="5" type="ORF">ACFSBT_06790</name>
</gene>
<dbReference type="Proteomes" id="UP001597187">
    <property type="component" value="Unassembled WGS sequence"/>
</dbReference>
<protein>
    <submittedName>
        <fullName evidence="5">Hvo_1808 family surface protein</fullName>
    </submittedName>
</protein>
<feature type="region of interest" description="Disordered" evidence="2">
    <location>
        <begin position="504"/>
        <end position="537"/>
    </location>
</feature>
<keyword evidence="6" id="KW-1185">Reference proteome</keyword>
<proteinExistence type="predicted"/>
<dbReference type="InterPro" id="IPR047792">
    <property type="entry name" value="Hvo_1808-like"/>
</dbReference>
<evidence type="ECO:0000256" key="2">
    <source>
        <dbReference type="SAM" id="MobiDB-lite"/>
    </source>
</evidence>
<keyword evidence="3" id="KW-1133">Transmembrane helix</keyword>
<name>A0ABD6AVV4_9EURY</name>
<dbReference type="GO" id="GO:0005886">
    <property type="term" value="C:plasma membrane"/>
    <property type="evidence" value="ECO:0007669"/>
    <property type="project" value="UniProtKB-SubCell"/>
</dbReference>
<evidence type="ECO:0000256" key="3">
    <source>
        <dbReference type="SAM" id="Phobius"/>
    </source>
</evidence>
<comment type="caution">
    <text evidence="5">The sequence shown here is derived from an EMBL/GenBank/DDBJ whole genome shotgun (WGS) entry which is preliminary data.</text>
</comment>